<dbReference type="KEGG" id="fse:DI487_09475"/>
<gene>
    <name evidence="1" type="ORF">DI487_09475</name>
</gene>
<evidence type="ECO:0000313" key="1">
    <source>
        <dbReference type="EMBL" id="AWM14063.1"/>
    </source>
</evidence>
<protein>
    <submittedName>
        <fullName evidence="1">Uncharacterized protein</fullName>
    </submittedName>
</protein>
<dbReference type="AlphaFoldDB" id="A0A2U8QVB0"/>
<reference evidence="1 2" key="1">
    <citation type="submission" date="2018-05" db="EMBL/GenBank/DDBJ databases">
        <title>Flavobacterium sp. MEBiC07310.</title>
        <authorList>
            <person name="Baek K."/>
        </authorList>
    </citation>
    <scope>NUCLEOTIDE SEQUENCE [LARGE SCALE GENOMIC DNA]</scope>
    <source>
        <strain evidence="1 2">MEBiC07310</strain>
    </source>
</reference>
<evidence type="ECO:0000313" key="2">
    <source>
        <dbReference type="Proteomes" id="UP000245429"/>
    </source>
</evidence>
<organism evidence="1 2">
    <name type="scientific">Flavobacterium sediminis</name>
    <dbReference type="NCBI Taxonomy" id="2201181"/>
    <lineage>
        <taxon>Bacteria</taxon>
        <taxon>Pseudomonadati</taxon>
        <taxon>Bacteroidota</taxon>
        <taxon>Flavobacteriia</taxon>
        <taxon>Flavobacteriales</taxon>
        <taxon>Flavobacteriaceae</taxon>
        <taxon>Flavobacterium</taxon>
    </lineage>
</organism>
<proteinExistence type="predicted"/>
<dbReference type="EMBL" id="CP029463">
    <property type="protein sequence ID" value="AWM14063.1"/>
    <property type="molecule type" value="Genomic_DNA"/>
</dbReference>
<sequence length="89" mass="10237">MIVVNVFSTKEISSIRHEVLIKGKTFSICHFLNGNKPTTIRLERFTNKVLNRISSRNQKQGLESLVIEGGVKNRLSLILPHFIQYKKTQ</sequence>
<name>A0A2U8QVB0_9FLAO</name>
<accession>A0A2U8QVB0</accession>
<dbReference type="Proteomes" id="UP000245429">
    <property type="component" value="Chromosome"/>
</dbReference>
<keyword evidence="2" id="KW-1185">Reference proteome</keyword>